<accession>A0AAU9EUP0</accession>
<dbReference type="Gene3D" id="1.10.150.650">
    <property type="match status" value="1"/>
</dbReference>
<sequence length="285" mass="29617">MELIDLHTHSTASDGTLAPAQVAAAAAEAGLAAVALTDHDTTQGLAEFLAAAAPGGPELVPGVELSVDRPDGGSLHLVGLWVDPEEPRFKEGLERVQNARLERNPKIAARLRELGLDVSLEEVAAAAGGGQVGRPHFAQVLVDKGMVGGPGEAFGRYLKRGAPAYVEKQRLTPEQAMALIRGAGGVSVLAHPGLLELHPAALEKLAARLMEQGLMAIEAYYSEHNPAQERSLKEMAARLGLAVSGGSDFHGFNKPGIRLGAGKGTLRVPASLLAGLKQARDAGAR</sequence>
<gene>
    <name evidence="2" type="ORF">FAK_05640</name>
</gene>
<keyword evidence="3" id="KW-1185">Reference proteome</keyword>
<dbReference type="SMART" id="SM00481">
    <property type="entry name" value="POLIIIAc"/>
    <property type="match status" value="1"/>
</dbReference>
<dbReference type="Pfam" id="PF02811">
    <property type="entry name" value="PHP"/>
    <property type="match status" value="1"/>
</dbReference>
<dbReference type="EMBL" id="AP028679">
    <property type="protein sequence ID" value="BEQ13498.1"/>
    <property type="molecule type" value="Genomic_DNA"/>
</dbReference>
<proteinExistence type="predicted"/>
<dbReference type="Proteomes" id="UP001366166">
    <property type="component" value="Chromosome"/>
</dbReference>
<feature type="domain" description="Polymerase/histidinol phosphatase N-terminal" evidence="1">
    <location>
        <begin position="4"/>
        <end position="69"/>
    </location>
</feature>
<evidence type="ECO:0000259" key="1">
    <source>
        <dbReference type="SMART" id="SM00481"/>
    </source>
</evidence>
<organism evidence="2 3">
    <name type="scientific">Desulfoferula mesophila</name>
    <dbReference type="NCBI Taxonomy" id="3058419"/>
    <lineage>
        <taxon>Bacteria</taxon>
        <taxon>Pseudomonadati</taxon>
        <taxon>Thermodesulfobacteriota</taxon>
        <taxon>Desulfarculia</taxon>
        <taxon>Desulfarculales</taxon>
        <taxon>Desulfarculaceae</taxon>
        <taxon>Desulfoferula</taxon>
    </lineage>
</organism>
<dbReference type="CDD" id="cd07438">
    <property type="entry name" value="PHP_HisPPase_AMP"/>
    <property type="match status" value="1"/>
</dbReference>
<protein>
    <submittedName>
        <fullName evidence="2">Phosphatase</fullName>
    </submittedName>
</protein>
<dbReference type="GO" id="GO:0004534">
    <property type="term" value="F:5'-3' RNA exonuclease activity"/>
    <property type="evidence" value="ECO:0007669"/>
    <property type="project" value="TreeGrafter"/>
</dbReference>
<reference evidence="3" key="1">
    <citation type="journal article" date="2023" name="Arch. Microbiol.">
        <title>Desulfoferula mesophilus gen. nov. sp. nov., a mesophilic sulfate-reducing bacterium isolated from a brackish lake sediment.</title>
        <authorList>
            <person name="Watanabe T."/>
            <person name="Yabe T."/>
            <person name="Tsuji J.M."/>
            <person name="Fukui M."/>
        </authorList>
    </citation>
    <scope>NUCLEOTIDE SEQUENCE [LARGE SCALE GENOMIC DNA]</scope>
    <source>
        <strain evidence="3">12FAK</strain>
    </source>
</reference>
<dbReference type="Gene3D" id="3.20.20.140">
    <property type="entry name" value="Metal-dependent hydrolases"/>
    <property type="match status" value="1"/>
</dbReference>
<name>A0AAU9EUP0_9BACT</name>
<dbReference type="RefSeq" id="WP_338605208.1">
    <property type="nucleotide sequence ID" value="NZ_AP028679.1"/>
</dbReference>
<dbReference type="GO" id="GO:0035312">
    <property type="term" value="F:5'-3' DNA exonuclease activity"/>
    <property type="evidence" value="ECO:0007669"/>
    <property type="project" value="TreeGrafter"/>
</dbReference>
<dbReference type="PANTHER" id="PTHR42924:SF3">
    <property type="entry name" value="POLYMERASE_HISTIDINOL PHOSPHATASE N-TERMINAL DOMAIN-CONTAINING PROTEIN"/>
    <property type="match status" value="1"/>
</dbReference>
<dbReference type="PANTHER" id="PTHR42924">
    <property type="entry name" value="EXONUCLEASE"/>
    <property type="match status" value="1"/>
</dbReference>
<dbReference type="InterPro" id="IPR003141">
    <property type="entry name" value="Pol/His_phosphatase_N"/>
</dbReference>
<dbReference type="KEGG" id="dmp:FAK_05640"/>
<evidence type="ECO:0000313" key="2">
    <source>
        <dbReference type="EMBL" id="BEQ13498.1"/>
    </source>
</evidence>
<dbReference type="InterPro" id="IPR052018">
    <property type="entry name" value="PHP_domain"/>
</dbReference>
<dbReference type="AlphaFoldDB" id="A0AAU9EUP0"/>
<dbReference type="InterPro" id="IPR016195">
    <property type="entry name" value="Pol/histidinol_Pase-like"/>
</dbReference>
<dbReference type="InterPro" id="IPR004013">
    <property type="entry name" value="PHP_dom"/>
</dbReference>
<evidence type="ECO:0000313" key="3">
    <source>
        <dbReference type="Proteomes" id="UP001366166"/>
    </source>
</evidence>
<dbReference type="SUPFAM" id="SSF89550">
    <property type="entry name" value="PHP domain-like"/>
    <property type="match status" value="1"/>
</dbReference>